<evidence type="ECO:0000256" key="12">
    <source>
        <dbReference type="RuleBase" id="RU003357"/>
    </source>
</evidence>
<gene>
    <name evidence="15" type="ORF">AXF15_01225</name>
</gene>
<dbReference type="Gene3D" id="2.40.170.20">
    <property type="entry name" value="TonB-dependent receptor, beta-barrel domain"/>
    <property type="match status" value="1"/>
</dbReference>
<keyword evidence="7" id="KW-0406">Ion transport</keyword>
<feature type="domain" description="TonB-dependent receptor-like beta-barrel" evidence="13">
    <location>
        <begin position="254"/>
        <end position="615"/>
    </location>
</feature>
<dbReference type="PANTHER" id="PTHR32552:SF81">
    <property type="entry name" value="TONB-DEPENDENT OUTER MEMBRANE RECEPTOR"/>
    <property type="match status" value="1"/>
</dbReference>
<evidence type="ECO:0000256" key="10">
    <source>
        <dbReference type="ARBA" id="ARBA00023237"/>
    </source>
</evidence>
<keyword evidence="2 11" id="KW-0813">Transport</keyword>
<evidence type="ECO:0000256" key="2">
    <source>
        <dbReference type="ARBA" id="ARBA00022448"/>
    </source>
</evidence>
<comment type="subcellular location">
    <subcellularLocation>
        <location evidence="1 11">Cell outer membrane</location>
        <topology evidence="1 11">Multi-pass membrane protein</topology>
    </subcellularLocation>
</comment>
<evidence type="ECO:0008006" key="17">
    <source>
        <dbReference type="Google" id="ProtNLM"/>
    </source>
</evidence>
<dbReference type="PROSITE" id="PS52016">
    <property type="entry name" value="TONB_DEPENDENT_REC_3"/>
    <property type="match status" value="1"/>
</dbReference>
<dbReference type="RefSeq" id="WP_066602231.1">
    <property type="nucleotide sequence ID" value="NZ_CP014230.1"/>
</dbReference>
<dbReference type="AlphaFoldDB" id="A0A0X8JN91"/>
<evidence type="ECO:0000313" key="16">
    <source>
        <dbReference type="Proteomes" id="UP000063964"/>
    </source>
</evidence>
<keyword evidence="5 11" id="KW-0812">Transmembrane</keyword>
<accession>A0A0X8JN91</accession>
<keyword evidence="8 12" id="KW-0798">TonB box</keyword>
<dbReference type="InterPro" id="IPR036942">
    <property type="entry name" value="Beta-barrel_TonB_sf"/>
</dbReference>
<evidence type="ECO:0000256" key="8">
    <source>
        <dbReference type="ARBA" id="ARBA00023077"/>
    </source>
</evidence>
<evidence type="ECO:0000256" key="9">
    <source>
        <dbReference type="ARBA" id="ARBA00023136"/>
    </source>
</evidence>
<evidence type="ECO:0000256" key="3">
    <source>
        <dbReference type="ARBA" id="ARBA00022452"/>
    </source>
</evidence>
<dbReference type="InterPro" id="IPR012910">
    <property type="entry name" value="Plug_dom"/>
</dbReference>
<evidence type="ECO:0000259" key="14">
    <source>
        <dbReference type="Pfam" id="PF07715"/>
    </source>
</evidence>
<dbReference type="STRING" id="888061.AXF15_01225"/>
<dbReference type="Proteomes" id="UP000063964">
    <property type="component" value="Chromosome"/>
</dbReference>
<keyword evidence="4" id="KW-0410">Iron transport</keyword>
<proteinExistence type="inferred from homology"/>
<dbReference type="Pfam" id="PF00593">
    <property type="entry name" value="TonB_dep_Rec_b-barrel"/>
    <property type="match status" value="1"/>
</dbReference>
<evidence type="ECO:0000256" key="5">
    <source>
        <dbReference type="ARBA" id="ARBA00022692"/>
    </source>
</evidence>
<evidence type="ECO:0000256" key="6">
    <source>
        <dbReference type="ARBA" id="ARBA00023004"/>
    </source>
</evidence>
<keyword evidence="6" id="KW-0408">Iron</keyword>
<name>A0A0X8JN91_9BACT</name>
<evidence type="ECO:0000256" key="7">
    <source>
        <dbReference type="ARBA" id="ARBA00023065"/>
    </source>
</evidence>
<comment type="similarity">
    <text evidence="11 12">Belongs to the TonB-dependent receptor family.</text>
</comment>
<evidence type="ECO:0000256" key="1">
    <source>
        <dbReference type="ARBA" id="ARBA00004571"/>
    </source>
</evidence>
<dbReference type="PANTHER" id="PTHR32552">
    <property type="entry name" value="FERRICHROME IRON RECEPTOR-RELATED"/>
    <property type="match status" value="1"/>
</dbReference>
<dbReference type="SUPFAM" id="SSF56935">
    <property type="entry name" value="Porins"/>
    <property type="match status" value="1"/>
</dbReference>
<keyword evidence="10 11" id="KW-0998">Cell outer membrane</keyword>
<dbReference type="CDD" id="cd01347">
    <property type="entry name" value="ligand_gated_channel"/>
    <property type="match status" value="1"/>
</dbReference>
<dbReference type="GO" id="GO:0006826">
    <property type="term" value="P:iron ion transport"/>
    <property type="evidence" value="ECO:0007669"/>
    <property type="project" value="UniProtKB-KW"/>
</dbReference>
<dbReference type="InterPro" id="IPR039426">
    <property type="entry name" value="TonB-dep_rcpt-like"/>
</dbReference>
<keyword evidence="9 11" id="KW-0472">Membrane</keyword>
<dbReference type="OrthoDB" id="9763670at2"/>
<sequence length="627" mass="68787">MEYGKSLGGFVIWLAVAAFWLPDAGLAEENGTGRVKEQVELEPMVVTAEKREGDAWKIPGGISVVGDGRIEDFRLNSVRDIVAVVPNFYVTDTGMTDQSFASMRGIGSSMTGTPTVGVYVDDVYVQPGLSASLADVERVEVLRGPQGTLYGRNSEAGVINIVTKKPGDIWEGKISADAGRFNSHAVQGVISGPLVRDRVSFRGGLRYDESDGWFENRFDGSDKAGRKKNYDGRFTVLATPGDTLDLQISYDMMRHDSPDYAHFALFDRGGDLRRNVDVDYAGETKKDRDTLSLRAGYDFGALRLVSITSTYKEDGRSRNDVDFTPVDLLNLSLRQKVSSLSQEFRLHSTDSSAPLQWLAGVFLLREKKEGGYGMWMNFMNMGMGMPGETLSADNEMTTTGGALFGEGTYTFADRLHLTLGLRYDRERQEFDYEQPSPGPALGMMGYGAMSGSRADTHEAWLPKASLSYDLTEGVMPYIGVSRGFRSGGYNTVDNLGSSFEPEFTWNYEAGLKTAWLDKRLQANLALFYIDWTDMQVEVLTAGGTAVYINNAAEASSRGLELELAARPVAGLDLFAAFAHTRARYEKYNVGSRIYDGNTIPDVPGYTASLGGTYRFGPGLIPLPTDCI</sequence>
<dbReference type="KEGG" id="doa:AXF15_01225"/>
<feature type="domain" description="TonB-dependent receptor plug" evidence="14">
    <location>
        <begin position="57"/>
        <end position="158"/>
    </location>
</feature>
<dbReference type="Pfam" id="PF07715">
    <property type="entry name" value="Plug"/>
    <property type="match status" value="1"/>
</dbReference>
<evidence type="ECO:0000259" key="13">
    <source>
        <dbReference type="Pfam" id="PF00593"/>
    </source>
</evidence>
<keyword evidence="16" id="KW-1185">Reference proteome</keyword>
<evidence type="ECO:0000256" key="11">
    <source>
        <dbReference type="PROSITE-ProRule" id="PRU01360"/>
    </source>
</evidence>
<keyword evidence="3 11" id="KW-1134">Transmembrane beta strand</keyword>
<reference evidence="16" key="1">
    <citation type="submission" date="2016-02" db="EMBL/GenBank/DDBJ databases">
        <authorList>
            <person name="Holder M.E."/>
            <person name="Ajami N.J."/>
            <person name="Petrosino J.F."/>
        </authorList>
    </citation>
    <scope>NUCLEOTIDE SEQUENCE [LARGE SCALE GENOMIC DNA]</scope>
    <source>
        <strain evidence="16">DSM 12838</strain>
    </source>
</reference>
<evidence type="ECO:0000256" key="4">
    <source>
        <dbReference type="ARBA" id="ARBA00022496"/>
    </source>
</evidence>
<evidence type="ECO:0000313" key="15">
    <source>
        <dbReference type="EMBL" id="AMD91875.1"/>
    </source>
</evidence>
<dbReference type="EMBL" id="CP014230">
    <property type="protein sequence ID" value="AMD91875.1"/>
    <property type="molecule type" value="Genomic_DNA"/>
</dbReference>
<protein>
    <recommendedName>
        <fullName evidence="17">TonB-dependent receptor</fullName>
    </recommendedName>
</protein>
<dbReference type="GO" id="GO:0009279">
    <property type="term" value="C:cell outer membrane"/>
    <property type="evidence" value="ECO:0007669"/>
    <property type="project" value="UniProtKB-SubCell"/>
</dbReference>
<dbReference type="InterPro" id="IPR000531">
    <property type="entry name" value="Beta-barrel_TonB"/>
</dbReference>
<organism evidence="15 16">
    <name type="scientific">Desulfomicrobium orale DSM 12838</name>
    <dbReference type="NCBI Taxonomy" id="888061"/>
    <lineage>
        <taxon>Bacteria</taxon>
        <taxon>Pseudomonadati</taxon>
        <taxon>Thermodesulfobacteriota</taxon>
        <taxon>Desulfovibrionia</taxon>
        <taxon>Desulfovibrionales</taxon>
        <taxon>Desulfomicrobiaceae</taxon>
        <taxon>Desulfomicrobium</taxon>
    </lineage>
</organism>